<feature type="signal peptide" evidence="3">
    <location>
        <begin position="1"/>
        <end position="21"/>
    </location>
</feature>
<dbReference type="PANTHER" id="PTHR22946">
    <property type="entry name" value="DIENELACTONE HYDROLASE DOMAIN-CONTAINING PROTEIN-RELATED"/>
    <property type="match status" value="1"/>
</dbReference>
<keyword evidence="1" id="KW-0378">Hydrolase</keyword>
<dbReference type="InterPro" id="IPR050261">
    <property type="entry name" value="FrsA_esterase"/>
</dbReference>
<dbReference type="PIRSF" id="PIRSF029171">
    <property type="entry name" value="Esterase_LipA"/>
    <property type="match status" value="1"/>
</dbReference>
<gene>
    <name evidence="5" type="ORF">Cch01nite_17530</name>
</gene>
<evidence type="ECO:0000256" key="2">
    <source>
        <dbReference type="ARBA" id="ARBA00038115"/>
    </source>
</evidence>
<keyword evidence="3" id="KW-0732">Signal</keyword>
<dbReference type="InterPro" id="IPR005152">
    <property type="entry name" value="Lipase_secreted"/>
</dbReference>
<dbReference type="AlphaFoldDB" id="A0A919P4T5"/>
<evidence type="ECO:0000313" key="6">
    <source>
        <dbReference type="Proteomes" id="UP000632740"/>
    </source>
</evidence>
<dbReference type="InterPro" id="IPR029058">
    <property type="entry name" value="AB_hydrolase_fold"/>
</dbReference>
<dbReference type="PROSITE" id="PS51257">
    <property type="entry name" value="PROKAR_LIPOPROTEIN"/>
    <property type="match status" value="1"/>
</dbReference>
<evidence type="ECO:0000256" key="1">
    <source>
        <dbReference type="ARBA" id="ARBA00022801"/>
    </source>
</evidence>
<dbReference type="EMBL" id="BONK01000005">
    <property type="protein sequence ID" value="GIG21029.1"/>
    <property type="molecule type" value="Genomic_DNA"/>
</dbReference>
<feature type="domain" description="AB hydrolase-1" evidence="4">
    <location>
        <begin position="108"/>
        <end position="327"/>
    </location>
</feature>
<comment type="caution">
    <text evidence="5">The sequence shown here is derived from an EMBL/GenBank/DDBJ whole genome shotgun (WGS) entry which is preliminary data.</text>
</comment>
<accession>A0A919P4T5</accession>
<dbReference type="RefSeq" id="WP_203751532.1">
    <property type="nucleotide sequence ID" value="NZ_BONK01000005.1"/>
</dbReference>
<dbReference type="Pfam" id="PF12697">
    <property type="entry name" value="Abhydrolase_6"/>
    <property type="match status" value="1"/>
</dbReference>
<organism evidence="5 6">
    <name type="scientific">Cellulomonas chitinilytica</name>
    <dbReference type="NCBI Taxonomy" id="398759"/>
    <lineage>
        <taxon>Bacteria</taxon>
        <taxon>Bacillati</taxon>
        <taxon>Actinomycetota</taxon>
        <taxon>Actinomycetes</taxon>
        <taxon>Micrococcales</taxon>
        <taxon>Cellulomonadaceae</taxon>
        <taxon>Cellulomonas</taxon>
    </lineage>
</organism>
<evidence type="ECO:0000313" key="5">
    <source>
        <dbReference type="EMBL" id="GIG21029.1"/>
    </source>
</evidence>
<dbReference type="SUPFAM" id="SSF53474">
    <property type="entry name" value="alpha/beta-Hydrolases"/>
    <property type="match status" value="1"/>
</dbReference>
<evidence type="ECO:0000256" key="3">
    <source>
        <dbReference type="SAM" id="SignalP"/>
    </source>
</evidence>
<sequence length="333" mass="34442">MPTRRASSSLLVTAAVATALALLGACAPGGAEPHASASPTSTLPAPTTDRTLRTLIDEPTAPGALTVRGERLGDGTPFRRLDVTYPSGDLTISGILDLPAGDGPFPVVVFVHGYQPPREYEPSTSALGMQSALVAAGYAVLATDLRNYGSSSPDPERMPDMEVGATQDVVAALGAVAAGGVPELDPDRVALVGHSQGGRISLNTAVVAPEAMDAVVAISPSSAVPWQNVEKFMQVALDPAGELGTRGNPQVQPQFWTDVTTTTFADRAHMPVLVLQGDADEVVDPAWASTTVAAWNAAGGDARLVVLPGANHALEPTFDDAMRQVVEFLDGHR</sequence>
<keyword evidence="6" id="KW-1185">Reference proteome</keyword>
<comment type="similarity">
    <text evidence="2">Belongs to the AB hydrolase superfamily. FUS2 hydrolase family.</text>
</comment>
<dbReference type="Gene3D" id="3.40.50.1820">
    <property type="entry name" value="alpha/beta hydrolase"/>
    <property type="match status" value="1"/>
</dbReference>
<name>A0A919P4T5_9CELL</name>
<feature type="chain" id="PRO_5038734224" description="AB hydrolase-1 domain-containing protein" evidence="3">
    <location>
        <begin position="22"/>
        <end position="333"/>
    </location>
</feature>
<dbReference type="InterPro" id="IPR000073">
    <property type="entry name" value="AB_hydrolase_1"/>
</dbReference>
<dbReference type="GO" id="GO:0004806">
    <property type="term" value="F:triacylglycerol lipase activity"/>
    <property type="evidence" value="ECO:0007669"/>
    <property type="project" value="InterPro"/>
</dbReference>
<dbReference type="PRINTS" id="PR00111">
    <property type="entry name" value="ABHYDROLASE"/>
</dbReference>
<dbReference type="GO" id="GO:0016042">
    <property type="term" value="P:lipid catabolic process"/>
    <property type="evidence" value="ECO:0007669"/>
    <property type="project" value="InterPro"/>
</dbReference>
<dbReference type="PANTHER" id="PTHR22946:SF9">
    <property type="entry name" value="POLYKETIDE TRANSFERASE AF380"/>
    <property type="match status" value="1"/>
</dbReference>
<evidence type="ECO:0000259" key="4">
    <source>
        <dbReference type="Pfam" id="PF12697"/>
    </source>
</evidence>
<proteinExistence type="inferred from homology"/>
<protein>
    <recommendedName>
        <fullName evidence="4">AB hydrolase-1 domain-containing protein</fullName>
    </recommendedName>
</protein>
<dbReference type="Proteomes" id="UP000632740">
    <property type="component" value="Unassembled WGS sequence"/>
</dbReference>
<reference evidence="5" key="1">
    <citation type="submission" date="2021-01" db="EMBL/GenBank/DDBJ databases">
        <title>Whole genome shotgun sequence of Cellulomonas chitinilytica NBRC 110799.</title>
        <authorList>
            <person name="Komaki H."/>
            <person name="Tamura T."/>
        </authorList>
    </citation>
    <scope>NUCLEOTIDE SEQUENCE</scope>
    <source>
        <strain evidence="5">NBRC 110799</strain>
    </source>
</reference>